<feature type="chain" id="PRO_5043029797" description="DUF2946 domain-containing protein" evidence="1">
    <location>
        <begin position="33"/>
        <end position="101"/>
    </location>
</feature>
<dbReference type="Proteomes" id="UP001302316">
    <property type="component" value="Unassembled WGS sequence"/>
</dbReference>
<dbReference type="RefSeq" id="WP_346051345.1">
    <property type="nucleotide sequence ID" value="NZ_JAYGII010000013.1"/>
</dbReference>
<accession>A0AAP6JGG0</accession>
<protein>
    <recommendedName>
        <fullName evidence="4">DUF2946 domain-containing protein</fullName>
    </recommendedName>
</protein>
<dbReference type="EMBL" id="JAYGII010000013">
    <property type="protein sequence ID" value="MEA5445669.1"/>
    <property type="molecule type" value="Genomic_DNA"/>
</dbReference>
<evidence type="ECO:0008006" key="4">
    <source>
        <dbReference type="Google" id="ProtNLM"/>
    </source>
</evidence>
<reference evidence="2 3" key="1">
    <citation type="submission" date="2023-12" db="EMBL/GenBank/DDBJ databases">
        <title>Whole-genome sequencing of halo(alkali)philic microorganisms from hypersaline lakes.</title>
        <authorList>
            <person name="Sorokin D.Y."/>
            <person name="Merkel A.Y."/>
            <person name="Messina E."/>
            <person name="Yakimov M."/>
        </authorList>
    </citation>
    <scope>NUCLEOTIDE SEQUENCE [LARGE SCALE GENOMIC DNA]</scope>
    <source>
        <strain evidence="2 3">AB-CW1</strain>
    </source>
</reference>
<evidence type="ECO:0000313" key="2">
    <source>
        <dbReference type="EMBL" id="MEA5445669.1"/>
    </source>
</evidence>
<feature type="signal peptide" evidence="1">
    <location>
        <begin position="1"/>
        <end position="32"/>
    </location>
</feature>
<organism evidence="2 3">
    <name type="scientific">Natronospira elongata</name>
    <dbReference type="NCBI Taxonomy" id="3110268"/>
    <lineage>
        <taxon>Bacteria</taxon>
        <taxon>Pseudomonadati</taxon>
        <taxon>Pseudomonadota</taxon>
        <taxon>Gammaproteobacteria</taxon>
        <taxon>Natronospirales</taxon>
        <taxon>Natronospiraceae</taxon>
        <taxon>Natronospira</taxon>
    </lineage>
</organism>
<evidence type="ECO:0000256" key="1">
    <source>
        <dbReference type="SAM" id="SignalP"/>
    </source>
</evidence>
<dbReference type="AlphaFoldDB" id="A0AAP6JGG0"/>
<comment type="caution">
    <text evidence="2">The sequence shown here is derived from an EMBL/GenBank/DDBJ whole genome shotgun (WGS) entry which is preliminary data.</text>
</comment>
<sequence length="101" mass="10689">MTIRMSHSLMRTAWLLALVAGLLLPLSETLHAQEHVGEPGHAVEHCLSCQLLSPKSGPLPVAEFTVAMPQMAVSGLNSPVESGRVQSIPDYAIAVRAPPGI</sequence>
<keyword evidence="1" id="KW-0732">Signal</keyword>
<proteinExistence type="predicted"/>
<name>A0AAP6JGG0_9GAMM</name>
<gene>
    <name evidence="2" type="ORF">VCB98_07550</name>
</gene>
<keyword evidence="3" id="KW-1185">Reference proteome</keyword>
<evidence type="ECO:0000313" key="3">
    <source>
        <dbReference type="Proteomes" id="UP001302316"/>
    </source>
</evidence>